<feature type="signal peptide" evidence="2">
    <location>
        <begin position="1"/>
        <end position="16"/>
    </location>
</feature>
<feature type="transmembrane region" description="Helical" evidence="1">
    <location>
        <begin position="87"/>
        <end position="109"/>
    </location>
</feature>
<evidence type="ECO:0000313" key="4">
    <source>
        <dbReference type="Proteomes" id="UP000095282"/>
    </source>
</evidence>
<dbReference type="AlphaFoldDB" id="A0A1I7U6E2"/>
<organism evidence="4 5">
    <name type="scientific">Caenorhabditis tropicalis</name>
    <dbReference type="NCBI Taxonomy" id="1561998"/>
    <lineage>
        <taxon>Eukaryota</taxon>
        <taxon>Metazoa</taxon>
        <taxon>Ecdysozoa</taxon>
        <taxon>Nematoda</taxon>
        <taxon>Chromadorea</taxon>
        <taxon>Rhabditida</taxon>
        <taxon>Rhabditina</taxon>
        <taxon>Rhabditomorpha</taxon>
        <taxon>Rhabditoidea</taxon>
        <taxon>Rhabditidae</taxon>
        <taxon>Peloderinae</taxon>
        <taxon>Caenorhabditis</taxon>
    </lineage>
</organism>
<feature type="chain" id="PRO_5009308463" evidence="2">
    <location>
        <begin position="17"/>
        <end position="113"/>
    </location>
</feature>
<evidence type="ECO:0000256" key="2">
    <source>
        <dbReference type="SAM" id="SignalP"/>
    </source>
</evidence>
<dbReference type="PANTHER" id="PTHR10120">
    <property type="entry name" value="CAAX PRENYL PROTEASE 1"/>
    <property type="match status" value="1"/>
</dbReference>
<keyword evidence="1" id="KW-0472">Membrane</keyword>
<reference evidence="5" key="1">
    <citation type="submission" date="2016-11" db="UniProtKB">
        <authorList>
            <consortium name="WormBaseParasite"/>
        </authorList>
    </citation>
    <scope>IDENTIFICATION</scope>
</reference>
<keyword evidence="1" id="KW-0812">Transmembrane</keyword>
<evidence type="ECO:0000256" key="1">
    <source>
        <dbReference type="SAM" id="Phobius"/>
    </source>
</evidence>
<sequence length="113" mass="13432">MDASCLFKTLLATNWALFLWDQYITWRQYTVHRDAENRPAEVKELIGDEDYKKARDYKIDNHLFGFAHSWFNQALLTAQLIGGYYPFLWYSTAHLPFHVAFFLSINSIIRNNH</sequence>
<keyword evidence="1" id="KW-1133">Transmembrane helix</keyword>
<evidence type="ECO:0000313" key="5">
    <source>
        <dbReference type="WBParaSite" id="Csp11.Scaffold629.g15322.t1"/>
    </source>
</evidence>
<dbReference type="WBParaSite" id="Csp11.Scaffold629.g15322.t1">
    <property type="protein sequence ID" value="Csp11.Scaffold629.g15322.t1"/>
    <property type="gene ID" value="Csp11.Scaffold629.g15322"/>
</dbReference>
<proteinExistence type="predicted"/>
<keyword evidence="2" id="KW-0732">Signal</keyword>
<feature type="domain" description="CAAX prenyl protease 1 N-terminal" evidence="3">
    <location>
        <begin position="28"/>
        <end position="94"/>
    </location>
</feature>
<evidence type="ECO:0000259" key="3">
    <source>
        <dbReference type="Pfam" id="PF16491"/>
    </source>
</evidence>
<keyword evidence="4" id="KW-1185">Reference proteome</keyword>
<name>A0A1I7U6E2_9PELO</name>
<dbReference type="STRING" id="1561998.A0A1I7U6E2"/>
<dbReference type="eggNOG" id="KOG2719">
    <property type="taxonomic scope" value="Eukaryota"/>
</dbReference>
<dbReference type="Proteomes" id="UP000095282">
    <property type="component" value="Unplaced"/>
</dbReference>
<feature type="transmembrane region" description="Helical" evidence="1">
    <location>
        <begin position="63"/>
        <end position="81"/>
    </location>
</feature>
<dbReference type="Pfam" id="PF16491">
    <property type="entry name" value="Peptidase_M48_N"/>
    <property type="match status" value="1"/>
</dbReference>
<protein>
    <submittedName>
        <fullName evidence="5">Peptidase_M48_N domain-containing protein</fullName>
    </submittedName>
</protein>
<accession>A0A1I7U6E2</accession>
<dbReference type="InterPro" id="IPR032456">
    <property type="entry name" value="Peptidase_M48_N"/>
</dbReference>